<name>A0A0R3W586_TAEAS</name>
<reference evidence="1 2" key="2">
    <citation type="submission" date="2018-11" db="EMBL/GenBank/DDBJ databases">
        <authorList>
            <consortium name="Pathogen Informatics"/>
        </authorList>
    </citation>
    <scope>NUCLEOTIDE SEQUENCE [LARGE SCALE GENOMIC DNA]</scope>
</reference>
<organism evidence="3">
    <name type="scientific">Taenia asiatica</name>
    <name type="common">Asian tapeworm</name>
    <dbReference type="NCBI Taxonomy" id="60517"/>
    <lineage>
        <taxon>Eukaryota</taxon>
        <taxon>Metazoa</taxon>
        <taxon>Spiralia</taxon>
        <taxon>Lophotrochozoa</taxon>
        <taxon>Platyhelminthes</taxon>
        <taxon>Cestoda</taxon>
        <taxon>Eucestoda</taxon>
        <taxon>Cyclophyllidea</taxon>
        <taxon>Taeniidae</taxon>
        <taxon>Taenia</taxon>
    </lineage>
</organism>
<dbReference type="WBParaSite" id="TASK_0000526501-mRNA-1">
    <property type="protein sequence ID" value="TASK_0000526501-mRNA-1"/>
    <property type="gene ID" value="TASK_0000526501"/>
</dbReference>
<dbReference type="Proteomes" id="UP000282613">
    <property type="component" value="Unassembled WGS sequence"/>
</dbReference>
<gene>
    <name evidence="1" type="ORF">TASK_LOCUS5266</name>
</gene>
<evidence type="ECO:0000313" key="1">
    <source>
        <dbReference type="EMBL" id="VDK34797.1"/>
    </source>
</evidence>
<proteinExistence type="predicted"/>
<dbReference type="OrthoDB" id="10428650at2759"/>
<sequence length="106" mass="11999">MQSKFEVFPCGNHVEFQLATQIYAYGEKLPTTLTPETAHLNTSGTSVEFENVQVSGFLAKLLLRVNAMRSEREKRRALENVLLQQLENVGYFNTVFKIIGLVSDEC</sequence>
<keyword evidence="2" id="KW-1185">Reference proteome</keyword>
<dbReference type="AlphaFoldDB" id="A0A0R3W586"/>
<protein>
    <submittedName>
        <fullName evidence="1 3">Uncharacterized protein</fullName>
    </submittedName>
</protein>
<evidence type="ECO:0000313" key="3">
    <source>
        <dbReference type="WBParaSite" id="TASK_0000526501-mRNA-1"/>
    </source>
</evidence>
<dbReference type="EMBL" id="UYRS01018404">
    <property type="protein sequence ID" value="VDK34797.1"/>
    <property type="molecule type" value="Genomic_DNA"/>
</dbReference>
<accession>A0A0R3W586</accession>
<evidence type="ECO:0000313" key="2">
    <source>
        <dbReference type="Proteomes" id="UP000282613"/>
    </source>
</evidence>
<reference evidence="3" key="1">
    <citation type="submission" date="2017-02" db="UniProtKB">
        <authorList>
            <consortium name="WormBaseParasite"/>
        </authorList>
    </citation>
    <scope>IDENTIFICATION</scope>
</reference>